<dbReference type="InterPro" id="IPR000888">
    <property type="entry name" value="RmlC-like"/>
</dbReference>
<dbReference type="PANTHER" id="PTHR21047">
    <property type="entry name" value="DTDP-6-DEOXY-D-GLUCOSE-3,5 EPIMERASE"/>
    <property type="match status" value="1"/>
</dbReference>
<dbReference type="PANTHER" id="PTHR21047:SF2">
    <property type="entry name" value="THYMIDINE DIPHOSPHO-4-KETO-RHAMNOSE 3,5-EPIMERASE"/>
    <property type="match status" value="1"/>
</dbReference>
<protein>
    <submittedName>
        <fullName evidence="2">dTDP-4-dehydrorhamnose 3,5-epimerase</fullName>
    </submittedName>
</protein>
<dbReference type="EMBL" id="CP016774">
    <property type="protein sequence ID" value="ASY17898.1"/>
    <property type="molecule type" value="Genomic_DNA"/>
</dbReference>
<sequence>MSKRQDDVLESVTHIESTLYQDQRGHFLETWSQSLSETLVVPTLSQVNLSHSRKGVIRGLHRQKPPYSQGKLVVCLSGAIQDVVVDIDPKSSSFGKYTSNVLLGNTEKMLWVPKGLAHGFQALSEDTIVLYMTDSRYMPGFEETIYPLDKTIGISWKLDDFILSAKDLEGISLSSLRQDSEVNLKPRNETS</sequence>
<dbReference type="InterPro" id="IPR011051">
    <property type="entry name" value="RmlC_Cupin_sf"/>
</dbReference>
<proteinExistence type="inferred from homology"/>
<dbReference type="Pfam" id="PF00908">
    <property type="entry name" value="dTDP_sugar_isom"/>
    <property type="match status" value="1"/>
</dbReference>
<dbReference type="Proteomes" id="UP000217177">
    <property type="component" value="Chromosome"/>
</dbReference>
<accession>A0ABM6MGI3</accession>
<comment type="similarity">
    <text evidence="1">Belongs to the dTDP-4-dehydrorhamnose 3,5-epimerase family.</text>
</comment>
<dbReference type="CDD" id="cd00438">
    <property type="entry name" value="cupin_RmlC"/>
    <property type="match status" value="1"/>
</dbReference>
<dbReference type="SUPFAM" id="SSF51182">
    <property type="entry name" value="RmlC-like cupins"/>
    <property type="match status" value="1"/>
</dbReference>
<name>A0ABM6MGI3_9ACTN</name>
<evidence type="ECO:0000313" key="2">
    <source>
        <dbReference type="EMBL" id="ASY17898.1"/>
    </source>
</evidence>
<gene>
    <name evidence="2" type="ORF">A1sIA79_00145</name>
</gene>
<organism evidence="2 3">
    <name type="scientific">Candidatus Planktophila versatilis</name>
    <dbReference type="NCBI Taxonomy" id="1884905"/>
    <lineage>
        <taxon>Bacteria</taxon>
        <taxon>Bacillati</taxon>
        <taxon>Actinomycetota</taxon>
        <taxon>Actinomycetes</taxon>
        <taxon>Candidatus Nanopelagicales</taxon>
        <taxon>Candidatus Nanopelagicaceae</taxon>
        <taxon>Candidatus Planktophila</taxon>
    </lineage>
</organism>
<dbReference type="InterPro" id="IPR014710">
    <property type="entry name" value="RmlC-like_jellyroll"/>
</dbReference>
<evidence type="ECO:0000313" key="3">
    <source>
        <dbReference type="Proteomes" id="UP000217177"/>
    </source>
</evidence>
<reference evidence="2 3" key="1">
    <citation type="submission" date="2016-07" db="EMBL/GenBank/DDBJ databases">
        <title>High microdiversification within the ubiquitous acI lineage of Actinobacteria.</title>
        <authorList>
            <person name="Neuenschwander S.M."/>
            <person name="Salcher M."/>
            <person name="Ghai R."/>
            <person name="Pernthaler J."/>
        </authorList>
    </citation>
    <scope>NUCLEOTIDE SEQUENCE [LARGE SCALE GENOMIC DNA]</scope>
    <source>
        <strain evidence="2">MMS-IA-79</strain>
    </source>
</reference>
<dbReference type="Gene3D" id="2.60.120.10">
    <property type="entry name" value="Jelly Rolls"/>
    <property type="match status" value="1"/>
</dbReference>
<evidence type="ECO:0000256" key="1">
    <source>
        <dbReference type="ARBA" id="ARBA00010154"/>
    </source>
</evidence>
<keyword evidence="3" id="KW-1185">Reference proteome</keyword>